<evidence type="ECO:0000313" key="3">
    <source>
        <dbReference type="EMBL" id="KAF1929003.1"/>
    </source>
</evidence>
<dbReference type="GeneID" id="54352409"/>
<evidence type="ECO:0000313" key="4">
    <source>
        <dbReference type="Proteomes" id="UP000800082"/>
    </source>
</evidence>
<feature type="region of interest" description="Disordered" evidence="1">
    <location>
        <begin position="54"/>
        <end position="125"/>
    </location>
</feature>
<dbReference type="OrthoDB" id="10503501at2759"/>
<keyword evidence="2" id="KW-0812">Transmembrane</keyword>
<dbReference type="AlphaFoldDB" id="A0A6A5RNL5"/>
<evidence type="ECO:0000256" key="2">
    <source>
        <dbReference type="SAM" id="Phobius"/>
    </source>
</evidence>
<dbReference type="EMBL" id="ML978967">
    <property type="protein sequence ID" value="KAF1929003.1"/>
    <property type="molecule type" value="Genomic_DNA"/>
</dbReference>
<dbReference type="Proteomes" id="UP000800082">
    <property type="component" value="Unassembled WGS sequence"/>
</dbReference>
<keyword evidence="2" id="KW-1133">Transmembrane helix</keyword>
<keyword evidence="2" id="KW-0472">Membrane</keyword>
<accession>A0A6A5RNL5</accession>
<evidence type="ECO:0000256" key="1">
    <source>
        <dbReference type="SAM" id="MobiDB-lite"/>
    </source>
</evidence>
<gene>
    <name evidence="3" type="ORF">M421DRAFT_4826</name>
</gene>
<name>A0A6A5RNL5_9PLEO</name>
<protein>
    <submittedName>
        <fullName evidence="3">Uncharacterized protein</fullName>
    </submittedName>
</protein>
<proteinExistence type="predicted"/>
<keyword evidence="4" id="KW-1185">Reference proteome</keyword>
<dbReference type="RefSeq" id="XP_033449251.1">
    <property type="nucleotide sequence ID" value="XM_033594741.1"/>
</dbReference>
<organism evidence="3 4">
    <name type="scientific">Didymella exigua CBS 183.55</name>
    <dbReference type="NCBI Taxonomy" id="1150837"/>
    <lineage>
        <taxon>Eukaryota</taxon>
        <taxon>Fungi</taxon>
        <taxon>Dikarya</taxon>
        <taxon>Ascomycota</taxon>
        <taxon>Pezizomycotina</taxon>
        <taxon>Dothideomycetes</taxon>
        <taxon>Pleosporomycetidae</taxon>
        <taxon>Pleosporales</taxon>
        <taxon>Pleosporineae</taxon>
        <taxon>Didymellaceae</taxon>
        <taxon>Didymella</taxon>
    </lineage>
</organism>
<reference evidence="3" key="1">
    <citation type="journal article" date="2020" name="Stud. Mycol.">
        <title>101 Dothideomycetes genomes: a test case for predicting lifestyles and emergence of pathogens.</title>
        <authorList>
            <person name="Haridas S."/>
            <person name="Albert R."/>
            <person name="Binder M."/>
            <person name="Bloem J."/>
            <person name="Labutti K."/>
            <person name="Salamov A."/>
            <person name="Andreopoulos B."/>
            <person name="Baker S."/>
            <person name="Barry K."/>
            <person name="Bills G."/>
            <person name="Bluhm B."/>
            <person name="Cannon C."/>
            <person name="Castanera R."/>
            <person name="Culley D."/>
            <person name="Daum C."/>
            <person name="Ezra D."/>
            <person name="Gonzalez J."/>
            <person name="Henrissat B."/>
            <person name="Kuo A."/>
            <person name="Liang C."/>
            <person name="Lipzen A."/>
            <person name="Lutzoni F."/>
            <person name="Magnuson J."/>
            <person name="Mondo S."/>
            <person name="Nolan M."/>
            <person name="Ohm R."/>
            <person name="Pangilinan J."/>
            <person name="Park H.-J."/>
            <person name="Ramirez L."/>
            <person name="Alfaro M."/>
            <person name="Sun H."/>
            <person name="Tritt A."/>
            <person name="Yoshinaga Y."/>
            <person name="Zwiers L.-H."/>
            <person name="Turgeon B."/>
            <person name="Goodwin S."/>
            <person name="Spatafora J."/>
            <person name="Crous P."/>
            <person name="Grigoriev I."/>
        </authorList>
    </citation>
    <scope>NUCLEOTIDE SEQUENCE</scope>
    <source>
        <strain evidence="3">CBS 183.55</strain>
    </source>
</reference>
<sequence length="151" mass="16839">MSSERFDKLVSYIPYVTTFILVAVYFVFVVPHIQDYIATASGYITAAQKAAHAQEFPRGCSPPITSTDVDAGARRSLHQRPESKPSSPYPRHASTPSILTTELHGPIRDMESPVEEPPTENEPTWLNMPNKRALVILALSRLVDFWQTASL</sequence>
<feature type="transmembrane region" description="Helical" evidence="2">
    <location>
        <begin position="12"/>
        <end position="33"/>
    </location>
</feature>